<dbReference type="InterPro" id="IPR038404">
    <property type="entry name" value="TRAP_DctP_sf"/>
</dbReference>
<feature type="chain" id="PRO_5045474209" evidence="2">
    <location>
        <begin position="24"/>
        <end position="337"/>
    </location>
</feature>
<name>A0ABQ6C7G6_9BURK</name>
<dbReference type="NCBIfam" id="TIGR00787">
    <property type="entry name" value="dctP"/>
    <property type="match status" value="1"/>
</dbReference>
<gene>
    <name evidence="3" type="ORF">GCM10007935_36680</name>
</gene>
<keyword evidence="1 2" id="KW-0732">Signal</keyword>
<evidence type="ECO:0000313" key="4">
    <source>
        <dbReference type="Proteomes" id="UP001156903"/>
    </source>
</evidence>
<feature type="signal peptide" evidence="2">
    <location>
        <begin position="1"/>
        <end position="23"/>
    </location>
</feature>
<dbReference type="Proteomes" id="UP001156903">
    <property type="component" value="Unassembled WGS sequence"/>
</dbReference>
<protein>
    <submittedName>
        <fullName evidence="3">ABC transporter substrate-binding protein</fullName>
    </submittedName>
</protein>
<organism evidence="3 4">
    <name type="scientific">Hydrogenophaga electricum</name>
    <dbReference type="NCBI Taxonomy" id="1230953"/>
    <lineage>
        <taxon>Bacteria</taxon>
        <taxon>Pseudomonadati</taxon>
        <taxon>Pseudomonadota</taxon>
        <taxon>Betaproteobacteria</taxon>
        <taxon>Burkholderiales</taxon>
        <taxon>Comamonadaceae</taxon>
        <taxon>Hydrogenophaga</taxon>
    </lineage>
</organism>
<evidence type="ECO:0000256" key="1">
    <source>
        <dbReference type="ARBA" id="ARBA00022729"/>
    </source>
</evidence>
<proteinExistence type="predicted"/>
<keyword evidence="4" id="KW-1185">Reference proteome</keyword>
<dbReference type="CDD" id="cd13679">
    <property type="entry name" value="PBP2_TRAP_YiaO_like"/>
    <property type="match status" value="1"/>
</dbReference>
<dbReference type="EMBL" id="BSPB01000048">
    <property type="protein sequence ID" value="GLS16228.1"/>
    <property type="molecule type" value="Genomic_DNA"/>
</dbReference>
<evidence type="ECO:0000313" key="3">
    <source>
        <dbReference type="EMBL" id="GLS16228.1"/>
    </source>
</evidence>
<dbReference type="InterPro" id="IPR018389">
    <property type="entry name" value="DctP_fam"/>
</dbReference>
<dbReference type="PANTHER" id="PTHR33376">
    <property type="match status" value="1"/>
</dbReference>
<dbReference type="PIRSF" id="PIRSF006470">
    <property type="entry name" value="DctB"/>
    <property type="match status" value="1"/>
</dbReference>
<dbReference type="NCBIfam" id="NF037995">
    <property type="entry name" value="TRAP_S1"/>
    <property type="match status" value="1"/>
</dbReference>
<dbReference type="PANTHER" id="PTHR33376:SF2">
    <property type="entry name" value="DICARBOXYLATE-BINDING PERIPLASMIC PROTEIN"/>
    <property type="match status" value="1"/>
</dbReference>
<dbReference type="InterPro" id="IPR004682">
    <property type="entry name" value="TRAP_DctP"/>
</dbReference>
<dbReference type="Gene3D" id="3.40.190.170">
    <property type="entry name" value="Bacterial extracellular solute-binding protein, family 7"/>
    <property type="match status" value="1"/>
</dbReference>
<accession>A0ABQ6C7G6</accession>
<comment type="caution">
    <text evidence="3">The sequence shown here is derived from an EMBL/GenBank/DDBJ whole genome shotgun (WGS) entry which is preliminary data.</text>
</comment>
<dbReference type="Pfam" id="PF03480">
    <property type="entry name" value="DctP"/>
    <property type="match status" value="1"/>
</dbReference>
<evidence type="ECO:0000256" key="2">
    <source>
        <dbReference type="SAM" id="SignalP"/>
    </source>
</evidence>
<reference evidence="4" key="1">
    <citation type="journal article" date="2019" name="Int. J. Syst. Evol. Microbiol.">
        <title>The Global Catalogue of Microorganisms (GCM) 10K type strain sequencing project: providing services to taxonomists for standard genome sequencing and annotation.</title>
        <authorList>
            <consortium name="The Broad Institute Genomics Platform"/>
            <consortium name="The Broad Institute Genome Sequencing Center for Infectious Disease"/>
            <person name="Wu L."/>
            <person name="Ma J."/>
        </authorList>
    </citation>
    <scope>NUCLEOTIDE SEQUENCE [LARGE SCALE GENOMIC DNA]</scope>
    <source>
        <strain evidence="4">NBRC 109341</strain>
    </source>
</reference>
<sequence length="337" mass="37191">MTAPRIRLAAMALAALATSAAHAQFEARTVRVSSGVTKGHPISFGITKMTQCAADKSGGKLKLRTYYDGALGNDTTASQQVRTGSLDMVLTSTAPLVGAIPQLAVFDLPFLFANEREADQVLDGKVGQSFEPRFEEAGLVNLAYWENGFRNVTNSKRPVTRWEDLQGVKMRVMQNKVFLDTFSALGSNPTPLAFSEVYSALETRTVDGQENPVALIENMKFYEVQKYLSLTRHAYSPLAVLFSKKQFDKLSPQEQGVMRECAVAGREESRRVGREQDATVIASLKKQGMQVNEVSPAELQRMRDKVKDVYQAQAKLVGEDIVNEVHAELQRIRAAAK</sequence>
<dbReference type="RefSeq" id="WP_284308992.1">
    <property type="nucleotide sequence ID" value="NZ_BSPB01000048.1"/>
</dbReference>